<feature type="region of interest" description="Disordered" evidence="1">
    <location>
        <begin position="31"/>
        <end position="373"/>
    </location>
</feature>
<dbReference type="EMBL" id="DF157097">
    <property type="protein sequence ID" value="GAB65092.1"/>
    <property type="molecule type" value="Genomic_DNA"/>
</dbReference>
<sequence>MNALLLVILCVVLKNEYTYENEAELRTNASRQLSEMRGYPNESRNRKPTRNERYDFPDEQFNRMHEGGMPPRGREPRGQMSPHEEWDVERGSQSGRNREMDMGMQRDMEHDRRRGRNRDDADEEMDMERGDRRRRNRNRDEGDEEMDMERGDRRRNRNRDEGDEEMDMERGDRRRNRNRGGMDEEMERDNRRRRGKGRDMDREDSGDMDEEGREMFRGRGRDEMFRGRDRDEMGRRRDRDEMGRRRDRDERGRGRERGREEMNEENEEDPEMRRELGREVGRIMSRGSIDREMERKRRGKGRDMDEEEDRDRRRGKGRDMDEEEDRDRRRGKGKDMNEEEDKDKKKGKGKDMDMENDMNKKPNENKDMPANTDGKGLDLSNIADIKFHVTEAEIAQMIDKLKDYVKFDEMFLLFNFVNNNEKIKYVKMQLGVVKLCETLAQTYKIPHYYKTRQWSKSYQGMSDQLLHNERKAYNKLCTFLQNGNSSHIAFIEFLNELIGIWTSFTKEMEKYWKEYLTNKFKLYWETTNVEM</sequence>
<name>K6V7K5_PLACD</name>
<dbReference type="KEGG" id="pcy:PCYB_051100"/>
<evidence type="ECO:0000313" key="4">
    <source>
        <dbReference type="EMBL" id="GAB65092.1"/>
    </source>
</evidence>
<organism evidence="4 5">
    <name type="scientific">Plasmodium cynomolgi (strain B)</name>
    <dbReference type="NCBI Taxonomy" id="1120755"/>
    <lineage>
        <taxon>Eukaryota</taxon>
        <taxon>Sar</taxon>
        <taxon>Alveolata</taxon>
        <taxon>Apicomplexa</taxon>
        <taxon>Aconoidasida</taxon>
        <taxon>Haemosporida</taxon>
        <taxon>Plasmodiidae</taxon>
        <taxon>Plasmodium</taxon>
        <taxon>Plasmodium (Plasmodium)</taxon>
    </lineage>
</organism>
<evidence type="ECO:0000256" key="2">
    <source>
        <dbReference type="SAM" id="SignalP"/>
    </source>
</evidence>
<feature type="compositionally biased region" description="Basic and acidic residues" evidence="1">
    <location>
        <begin position="349"/>
        <end position="367"/>
    </location>
</feature>
<dbReference type="VEuPathDB" id="PlasmoDB:PCYB_051100"/>
<keyword evidence="5" id="KW-1185">Reference proteome</keyword>
<evidence type="ECO:0000313" key="5">
    <source>
        <dbReference type="Proteomes" id="UP000006319"/>
    </source>
</evidence>
<dbReference type="Gene3D" id="6.10.280.180">
    <property type="entry name" value="Plasmodium RESA, N-terminal helical domain"/>
    <property type="match status" value="1"/>
</dbReference>
<dbReference type="Pfam" id="PF09687">
    <property type="entry name" value="PRESAN"/>
    <property type="match status" value="1"/>
</dbReference>
<feature type="domain" description="Plasmodium RESA N-terminal" evidence="3">
    <location>
        <begin position="389"/>
        <end position="512"/>
    </location>
</feature>
<dbReference type="InterPro" id="IPR044885">
    <property type="entry name" value="PRESA_N_sf"/>
</dbReference>
<proteinExistence type="predicted"/>
<feature type="compositionally biased region" description="Basic and acidic residues" evidence="1">
    <location>
        <begin position="43"/>
        <end position="112"/>
    </location>
</feature>
<feature type="signal peptide" evidence="2">
    <location>
        <begin position="1"/>
        <end position="18"/>
    </location>
</feature>
<dbReference type="RefSeq" id="XP_004221039.1">
    <property type="nucleotide sequence ID" value="XM_004220991.1"/>
</dbReference>
<evidence type="ECO:0000256" key="1">
    <source>
        <dbReference type="SAM" id="MobiDB-lite"/>
    </source>
</evidence>
<dbReference type="GeneID" id="14691478"/>
<gene>
    <name evidence="4" type="ORF">PCYB_051100</name>
</gene>
<dbReference type="Proteomes" id="UP000006319">
    <property type="component" value="Chromosome 5"/>
</dbReference>
<feature type="chain" id="PRO_5003895389" evidence="2">
    <location>
        <begin position="19"/>
        <end position="531"/>
    </location>
</feature>
<accession>K6V7K5</accession>
<dbReference type="NCBIfam" id="TIGR01639">
    <property type="entry name" value="P_fal_TIGR01639"/>
    <property type="match status" value="1"/>
</dbReference>
<dbReference type="OMA" id="RNRDMEM"/>
<feature type="compositionally biased region" description="Basic and acidic residues" evidence="1">
    <location>
        <begin position="213"/>
        <end position="261"/>
    </location>
</feature>
<feature type="compositionally biased region" description="Basic and acidic residues" evidence="1">
    <location>
        <begin position="271"/>
        <end position="281"/>
    </location>
</feature>
<dbReference type="OrthoDB" id="387001at2759"/>
<keyword evidence="2" id="KW-0732">Signal</keyword>
<dbReference type="InterPro" id="IPR006526">
    <property type="entry name" value="Export_prot_PHISTa/b/c"/>
</dbReference>
<protein>
    <submittedName>
        <fullName evidence="4">Phist protein</fullName>
    </submittedName>
</protein>
<reference evidence="4 5" key="1">
    <citation type="journal article" date="2012" name="Nat. Genet.">
        <title>Plasmodium cynomolgi genome sequences provide insight into Plasmodium vivax and the monkey malaria clade.</title>
        <authorList>
            <person name="Tachibana S."/>
            <person name="Sullivan S.A."/>
            <person name="Kawai S."/>
            <person name="Nakamura S."/>
            <person name="Kim H.R."/>
            <person name="Goto N."/>
            <person name="Arisue N."/>
            <person name="Palacpac N.M.Q."/>
            <person name="Honma H."/>
            <person name="Yagi M."/>
            <person name="Tougan T."/>
            <person name="Katakai Y."/>
            <person name="Kaneko O."/>
            <person name="Mita T."/>
            <person name="Kita K."/>
            <person name="Yasutomi Y."/>
            <person name="Sutton P.L."/>
            <person name="Shakhbatyan R."/>
            <person name="Horii T."/>
            <person name="Yasunaga T."/>
            <person name="Barnwell J.W."/>
            <person name="Escalante A.A."/>
            <person name="Carlton J.M."/>
            <person name="Tanabe K."/>
        </authorList>
    </citation>
    <scope>NUCLEOTIDE SEQUENCE [LARGE SCALE GENOMIC DNA]</scope>
    <source>
        <strain evidence="4 5">B</strain>
    </source>
</reference>
<dbReference type="InterPro" id="IPR019111">
    <property type="entry name" value="PRESA_N"/>
</dbReference>
<dbReference type="PANTHER" id="PTHR36193">
    <property type="entry name" value="PHISTB DOMAIN-CONTAINING RESA-LIKE PROTEIN 1"/>
    <property type="match status" value="1"/>
</dbReference>
<dbReference type="AlphaFoldDB" id="K6V7K5"/>
<dbReference type="PANTHER" id="PTHR36193:SF23">
    <property type="entry name" value="PHISTB DOMAIN-CONTAINING RESA-LIKE PROTEIN 1"/>
    <property type="match status" value="1"/>
</dbReference>
<evidence type="ECO:0000259" key="3">
    <source>
        <dbReference type="Pfam" id="PF09687"/>
    </source>
</evidence>